<protein>
    <submittedName>
        <fullName evidence="1">Uncharacterized protein</fullName>
    </submittedName>
</protein>
<name>A0A0W8FTC9_9ZZZZ</name>
<sequence>MAVFKKEQKQEFRNVLLRVSIPAPLMSEMKRIKKICNDNGFFFDIKPDVIAAVEKAVEEAKDLVNTEMKNKFYK</sequence>
<evidence type="ECO:0000313" key="1">
    <source>
        <dbReference type="EMBL" id="KUG24175.1"/>
    </source>
</evidence>
<organism evidence="1">
    <name type="scientific">hydrocarbon metagenome</name>
    <dbReference type="NCBI Taxonomy" id="938273"/>
    <lineage>
        <taxon>unclassified sequences</taxon>
        <taxon>metagenomes</taxon>
        <taxon>ecological metagenomes</taxon>
    </lineage>
</organism>
<dbReference type="EMBL" id="LNQE01000858">
    <property type="protein sequence ID" value="KUG24175.1"/>
    <property type="molecule type" value="Genomic_DNA"/>
</dbReference>
<gene>
    <name evidence="1" type="ORF">ASZ90_006024</name>
</gene>
<dbReference type="AlphaFoldDB" id="A0A0W8FTC9"/>
<proteinExistence type="predicted"/>
<comment type="caution">
    <text evidence="1">The sequence shown here is derived from an EMBL/GenBank/DDBJ whole genome shotgun (WGS) entry which is preliminary data.</text>
</comment>
<reference evidence="1" key="1">
    <citation type="journal article" date="2015" name="Proc. Natl. Acad. Sci. U.S.A.">
        <title>Networks of energetic and metabolic interactions define dynamics in microbial communities.</title>
        <authorList>
            <person name="Embree M."/>
            <person name="Liu J.K."/>
            <person name="Al-Bassam M.M."/>
            <person name="Zengler K."/>
        </authorList>
    </citation>
    <scope>NUCLEOTIDE SEQUENCE</scope>
</reference>
<accession>A0A0W8FTC9</accession>